<accession>A0A974P1J0</accession>
<name>A0A974P1J0_9CAUL</name>
<feature type="compositionally biased region" description="Low complexity" evidence="4">
    <location>
        <begin position="428"/>
        <end position="442"/>
    </location>
</feature>
<dbReference type="InterPro" id="IPR050611">
    <property type="entry name" value="ABCF"/>
</dbReference>
<proteinExistence type="predicted"/>
<feature type="compositionally biased region" description="Pro residues" evidence="4">
    <location>
        <begin position="443"/>
        <end position="462"/>
    </location>
</feature>
<dbReference type="InterPro" id="IPR027417">
    <property type="entry name" value="P-loop_NTPase"/>
</dbReference>
<keyword evidence="1" id="KW-0677">Repeat</keyword>
<gene>
    <name evidence="7" type="ORF">JKL49_17420</name>
</gene>
<dbReference type="InterPro" id="IPR003439">
    <property type="entry name" value="ABC_transporter-like_ATP-bd"/>
</dbReference>
<dbReference type="Pfam" id="PF00005">
    <property type="entry name" value="ABC_tran"/>
    <property type="match status" value="1"/>
</dbReference>
<evidence type="ECO:0000313" key="7">
    <source>
        <dbReference type="EMBL" id="QQZ48998.1"/>
    </source>
</evidence>
<feature type="region of interest" description="Disordered" evidence="4">
    <location>
        <begin position="208"/>
        <end position="322"/>
    </location>
</feature>
<dbReference type="SUPFAM" id="SSF52540">
    <property type="entry name" value="P-loop containing nucleoside triphosphate hydrolases"/>
    <property type="match status" value="1"/>
</dbReference>
<protein>
    <submittedName>
        <fullName evidence="7">ABC-F family ATP-binding cassette domain-containing protein</fullName>
    </submittedName>
</protein>
<evidence type="ECO:0000256" key="3">
    <source>
        <dbReference type="ARBA" id="ARBA00022840"/>
    </source>
</evidence>
<dbReference type="PANTHER" id="PTHR19211">
    <property type="entry name" value="ATP-BINDING TRANSPORT PROTEIN-RELATED"/>
    <property type="match status" value="1"/>
</dbReference>
<dbReference type="InterPro" id="IPR032781">
    <property type="entry name" value="ABC_tran_Xtn"/>
</dbReference>
<feature type="domain" description="ABC transporter" evidence="5">
    <location>
        <begin position="2"/>
        <end position="32"/>
    </location>
</feature>
<evidence type="ECO:0000259" key="6">
    <source>
        <dbReference type="Pfam" id="PF12848"/>
    </source>
</evidence>
<feature type="region of interest" description="Disordered" evidence="4">
    <location>
        <begin position="379"/>
        <end position="489"/>
    </location>
</feature>
<dbReference type="AlphaFoldDB" id="A0A974P1J0"/>
<organism evidence="7">
    <name type="scientific">Phenylobacterium glaciei</name>
    <dbReference type="NCBI Taxonomy" id="2803784"/>
    <lineage>
        <taxon>Bacteria</taxon>
        <taxon>Pseudomonadati</taxon>
        <taxon>Pseudomonadota</taxon>
        <taxon>Alphaproteobacteria</taxon>
        <taxon>Caulobacterales</taxon>
        <taxon>Caulobacteraceae</taxon>
        <taxon>Phenylobacterium</taxon>
    </lineage>
</organism>
<evidence type="ECO:0000256" key="4">
    <source>
        <dbReference type="SAM" id="MobiDB-lite"/>
    </source>
</evidence>
<dbReference type="GO" id="GO:0016887">
    <property type="term" value="F:ATP hydrolysis activity"/>
    <property type="evidence" value="ECO:0007669"/>
    <property type="project" value="InterPro"/>
</dbReference>
<feature type="compositionally biased region" description="Pro residues" evidence="4">
    <location>
        <begin position="400"/>
        <end position="427"/>
    </location>
</feature>
<feature type="compositionally biased region" description="Pro residues" evidence="4">
    <location>
        <begin position="225"/>
        <end position="238"/>
    </location>
</feature>
<dbReference type="PANTHER" id="PTHR19211:SF14">
    <property type="entry name" value="ATP-BINDING CASSETTE SUB-FAMILY F MEMBER 1"/>
    <property type="match status" value="1"/>
</dbReference>
<dbReference type="EMBL" id="CP068570">
    <property type="protein sequence ID" value="QQZ48998.1"/>
    <property type="molecule type" value="Genomic_DNA"/>
</dbReference>
<feature type="compositionally biased region" description="Basic and acidic residues" evidence="4">
    <location>
        <begin position="274"/>
        <end position="283"/>
    </location>
</feature>
<feature type="domain" description="ABC-transporter extension" evidence="6">
    <location>
        <begin position="71"/>
        <end position="145"/>
    </location>
</feature>
<keyword evidence="2" id="KW-0547">Nucleotide-binding</keyword>
<sequence length="489" mass="53685">MAEFSGGWRMRVALAAALFAEPDLLLLDEPTNYLDLEGALWLEARLKKYPNSAIIISHDREILNNSVDHILHLHSGKLDLYPGNYDNFETQRAERARLLESNKSKIDAQRAHLQAFVDRFRATASKATQAQSRLKQLAKLPPVSIVAAERTAPFILPSPERPVAPPLIRLEAPRPAMTARRSCATWTCAWTWTTVSACWGQRRRQVHLRQADRRRPAGHARRPAPRPPPEGGLVPPAPDRGAGPFRHPAGDHPPGHARGQRRGPPLAPGPVRHGRAEGGDHGRQPVRRRARPPAAEHGGHGGSSPPDPRRTDEPPGYRQPPRLLDALNEYAGAVILITRPLLMELVADRLWLAADGTIAPFNGDMDDYAKLVIDRARQAAKGPSQVPQAAAARHPRPPPRPRSPPAPPAAAPNRPRPLWPAPPPPSPSSTRRSPTPTSSPRIPARPPAWAPTAPRPRPPSTPPSRSGWRPWKPMKPLRPTPDGQRKLPG</sequence>
<dbReference type="Gene3D" id="3.40.50.300">
    <property type="entry name" value="P-loop containing nucleotide triphosphate hydrolases"/>
    <property type="match status" value="1"/>
</dbReference>
<evidence type="ECO:0000259" key="5">
    <source>
        <dbReference type="Pfam" id="PF00005"/>
    </source>
</evidence>
<dbReference type="GO" id="GO:0005524">
    <property type="term" value="F:ATP binding"/>
    <property type="evidence" value="ECO:0007669"/>
    <property type="project" value="UniProtKB-KW"/>
</dbReference>
<dbReference type="CDD" id="cd03221">
    <property type="entry name" value="ABCF_EF-3"/>
    <property type="match status" value="1"/>
</dbReference>
<evidence type="ECO:0000256" key="1">
    <source>
        <dbReference type="ARBA" id="ARBA00022737"/>
    </source>
</evidence>
<reference evidence="7" key="1">
    <citation type="submission" date="2021-01" db="EMBL/GenBank/DDBJ databases">
        <title>Genome sequence of Phenylobacterium sp. 20VBR1 isolated from a valley glaceir, Ny-Alesund, Svalbard.</title>
        <authorList>
            <person name="Thomas F.A."/>
            <person name="Krishnan K.P."/>
            <person name="Sinha R.K."/>
        </authorList>
    </citation>
    <scope>NUCLEOTIDE SEQUENCE</scope>
    <source>
        <strain evidence="7">20VBR1</strain>
    </source>
</reference>
<evidence type="ECO:0000256" key="2">
    <source>
        <dbReference type="ARBA" id="ARBA00022741"/>
    </source>
</evidence>
<dbReference type="Pfam" id="PF12848">
    <property type="entry name" value="ABC_tran_Xtn"/>
    <property type="match status" value="1"/>
</dbReference>
<keyword evidence="3 7" id="KW-0067">ATP-binding</keyword>